<dbReference type="InterPro" id="IPR001971">
    <property type="entry name" value="Ribosomal_uS11"/>
</dbReference>
<evidence type="ECO:0000313" key="5">
    <source>
        <dbReference type="RefSeq" id="XP_026189606.1"/>
    </source>
</evidence>
<evidence type="ECO:0000256" key="2">
    <source>
        <dbReference type="ARBA" id="ARBA00022980"/>
    </source>
</evidence>
<comment type="similarity">
    <text evidence="1">Belongs to the universal ribosomal protein uS12 family.</text>
</comment>
<reference evidence="5" key="1">
    <citation type="submission" date="2025-08" db="UniProtKB">
        <authorList>
            <consortium name="RefSeq"/>
        </authorList>
    </citation>
    <scope>IDENTIFICATION</scope>
</reference>
<dbReference type="PRINTS" id="PR01034">
    <property type="entry name" value="RIBOSOMALS12"/>
</dbReference>
<dbReference type="Gene3D" id="2.40.50.140">
    <property type="entry name" value="Nucleic acid-binding proteins"/>
    <property type="match status" value="1"/>
</dbReference>
<protein>
    <submittedName>
        <fullName evidence="5">Uncharacterized protein LOC113146439</fullName>
    </submittedName>
</protein>
<dbReference type="GeneID" id="113146439"/>
<dbReference type="PANTHER" id="PTHR11652">
    <property type="entry name" value="30S RIBOSOMAL PROTEIN S12 FAMILY MEMBER"/>
    <property type="match status" value="1"/>
</dbReference>
<dbReference type="CDD" id="cd03368">
    <property type="entry name" value="Ribosomal_S12"/>
    <property type="match status" value="1"/>
</dbReference>
<dbReference type="GO" id="GO:0003735">
    <property type="term" value="F:structural constituent of ribosome"/>
    <property type="evidence" value="ECO:0007669"/>
    <property type="project" value="InterPro"/>
</dbReference>
<dbReference type="PROSITE" id="PS00055">
    <property type="entry name" value="RIBOSOMAL_S12"/>
    <property type="match status" value="1"/>
</dbReference>
<gene>
    <name evidence="5" type="primary">LOC113146439</name>
</gene>
<evidence type="ECO:0000256" key="3">
    <source>
        <dbReference type="ARBA" id="ARBA00023274"/>
    </source>
</evidence>
<dbReference type="Pfam" id="PF00164">
    <property type="entry name" value="Ribosom_S12_S23"/>
    <property type="match status" value="1"/>
</dbReference>
<dbReference type="AlphaFoldDB" id="A0A6P6RP67"/>
<accession>A0A6P6RP67</accession>
<dbReference type="HAMAP" id="MF_01310">
    <property type="entry name" value="Ribosomal_uS11"/>
    <property type="match status" value="1"/>
</dbReference>
<dbReference type="GO" id="GO:0015935">
    <property type="term" value="C:small ribosomal subunit"/>
    <property type="evidence" value="ECO:0007669"/>
    <property type="project" value="InterPro"/>
</dbReference>
<dbReference type="InterPro" id="IPR006032">
    <property type="entry name" value="Ribosomal_uS12"/>
</dbReference>
<name>A0A6P6RP67_9EIME</name>
<proteinExistence type="inferred from homology"/>
<dbReference type="NCBIfam" id="TIGR00981">
    <property type="entry name" value="rpsL_bact"/>
    <property type="match status" value="1"/>
</dbReference>
<evidence type="ECO:0000313" key="4">
    <source>
        <dbReference type="Proteomes" id="UP000515125"/>
    </source>
</evidence>
<dbReference type="SUPFAM" id="SSF50249">
    <property type="entry name" value="Nucleic acid-binding proteins"/>
    <property type="match status" value="1"/>
</dbReference>
<dbReference type="SUPFAM" id="SSF53137">
    <property type="entry name" value="Translational machinery components"/>
    <property type="match status" value="1"/>
</dbReference>
<dbReference type="RefSeq" id="XP_026189606.1">
    <property type="nucleotide sequence ID" value="XM_026333821.1"/>
</dbReference>
<dbReference type="GO" id="GO:0006412">
    <property type="term" value="P:translation"/>
    <property type="evidence" value="ECO:0007669"/>
    <property type="project" value="InterPro"/>
</dbReference>
<keyword evidence="4" id="KW-1185">Reference proteome</keyword>
<sequence length="214" mass="24557">MNVKKQTSNILTFYIKNTMHNTFISICKETILNKNNKIIPTQQVLKIFSCGLFGFKNRKKETPFASSILANKSALYALQNDIKYIHIIFKGMNFFKKLILNTIMKTKYNNRQLHILSITDITQYPHNGLFTRSPKKPNSALRKVVKIRLSNNKEIIAYIPGEGYAVQEHNYVLIRGGKVQDLPGVRYKIIRGALDVCGVKNRKNSRSKYGTKSN</sequence>
<dbReference type="InterPro" id="IPR012340">
    <property type="entry name" value="NA-bd_OB-fold"/>
</dbReference>
<dbReference type="OrthoDB" id="361013at2759"/>
<keyword evidence="3" id="KW-0687">Ribonucleoprotein</keyword>
<dbReference type="Proteomes" id="UP000515125">
    <property type="component" value="Unplaced"/>
</dbReference>
<keyword evidence="2" id="KW-0689">Ribosomal protein</keyword>
<organism evidence="4 5">
    <name type="scientific">Cyclospora cayetanensis</name>
    <dbReference type="NCBI Taxonomy" id="88456"/>
    <lineage>
        <taxon>Eukaryota</taxon>
        <taxon>Sar</taxon>
        <taxon>Alveolata</taxon>
        <taxon>Apicomplexa</taxon>
        <taxon>Conoidasida</taxon>
        <taxon>Coccidia</taxon>
        <taxon>Eucoccidiorida</taxon>
        <taxon>Eimeriorina</taxon>
        <taxon>Eimeriidae</taxon>
        <taxon>Cyclospora</taxon>
    </lineage>
</organism>
<evidence type="ECO:0000256" key="1">
    <source>
        <dbReference type="ARBA" id="ARBA00005657"/>
    </source>
</evidence>
<dbReference type="InterPro" id="IPR005679">
    <property type="entry name" value="Ribosomal_uS12_bac"/>
</dbReference>